<evidence type="ECO:0000313" key="6">
    <source>
        <dbReference type="EMBL" id="CAF3833570.1"/>
    </source>
</evidence>
<dbReference type="PROSITE" id="PS00675">
    <property type="entry name" value="SIGMA54_INTERACT_1"/>
    <property type="match status" value="1"/>
</dbReference>
<dbReference type="AlphaFoldDB" id="A0A815GC57"/>
<evidence type="ECO:0000313" key="7">
    <source>
        <dbReference type="EMBL" id="CAF3997061.1"/>
    </source>
</evidence>
<dbReference type="InterPro" id="IPR025662">
    <property type="entry name" value="Sigma_54_int_dom_ATP-bd_1"/>
</dbReference>
<sequence length="774" mass="90105">MPNFQHIRWNYPQNEGSGFTLIPQSTVVNQNSDQYFLELATRLKNFDVMINHDLPHLLRGYLKERLRKAQQLQMHVMHKYMNDIEHISTLLNNNRNDSLNQKLRNELKLELNSFVNELSQYLQDLEPKARFIDHLKRQYFEYFNVAEQELDLADSVLLLEKALINNNRHVRILCSNDVLNNAKQSKLNKLRNQILKERKKNRNLQLIYADFSYCPFELHDMIILPLNKKINEKMLREPSRKARISPSSTQKNDGFINILLIGESGVGKSTFINAFVNYLTFSTFEQAKSNKPTVLIPVSFLITTGDNFQEHKIAFGKFDSTTTENFNHSGQSVTQRCRSYVFALNHIIGKKLRIIDAPGFGDTRGLDQDDINIQHILECTRDLTHLNAICFLLKPNAARLHTSFRTCLTQLFDLLGPNASQNILFCFTNARSTFYTSGDIALLLRSMLDSLSTRDIPFKKANTFFFDSESFRYLVALHNGIRFNGQENEEYFMSWSKSVEESNRLLNYVCKELHPYSLHNGWQSVKHAQLEIVRMIRPILEAMRNILRNFILWDMDSPNKSIVLWPQPVLRSSKLCTSCKRDPVQAGNFWIVPDNIHEFQNRCLVCSCHQNQHIVVDYKLKYKVFHHASNYEQNQMNDLINQMNFASIDFAYFLINVARSTTEDPFLVGLLGIIEEEKQICAQKKPNHLNLALVKELDELIVSHKEQMKKIQSNPPEDNLDAIYERINTVCTYPMIREQIAVTRENKNKQKDKHHEVQVSEKSTRGNIYLSTPC</sequence>
<dbReference type="Proteomes" id="UP000681967">
    <property type="component" value="Unassembled WGS sequence"/>
</dbReference>
<dbReference type="SUPFAM" id="SSF52540">
    <property type="entry name" value="P-loop containing nucleoside triphosphate hydrolases"/>
    <property type="match status" value="2"/>
</dbReference>
<dbReference type="InterPro" id="IPR027417">
    <property type="entry name" value="P-loop_NTPase"/>
</dbReference>
<dbReference type="EMBL" id="CAJNRE010000128">
    <property type="protein sequence ID" value="CAF1920516.1"/>
    <property type="molecule type" value="Genomic_DNA"/>
</dbReference>
<dbReference type="EMBL" id="CAJNOW010001928">
    <property type="protein sequence ID" value="CAF1336682.1"/>
    <property type="molecule type" value="Genomic_DNA"/>
</dbReference>
<gene>
    <name evidence="6" type="ORF">BYL167_LOCUS4850</name>
    <name evidence="4" type="ORF">CJN711_LOCUS27256</name>
    <name evidence="7" type="ORF">GIL414_LOCUS11536</name>
    <name evidence="3" type="ORF">KQP761_LOCUS6529</name>
    <name evidence="5" type="ORF">MBJ925_LOCUS1939</name>
</gene>
<comment type="caution">
    <text evidence="3">The sequence shown here is derived from an EMBL/GenBank/DDBJ whole genome shotgun (WGS) entry which is preliminary data.</text>
</comment>
<proteinExistence type="predicted"/>
<protein>
    <recommendedName>
        <fullName evidence="9">G domain-containing protein</fullName>
    </recommendedName>
</protein>
<evidence type="ECO:0000313" key="8">
    <source>
        <dbReference type="Proteomes" id="UP000663834"/>
    </source>
</evidence>
<reference evidence="3" key="1">
    <citation type="submission" date="2021-02" db="EMBL/GenBank/DDBJ databases">
        <authorList>
            <person name="Nowell W R."/>
        </authorList>
    </citation>
    <scope>NUCLEOTIDE SEQUENCE</scope>
</reference>
<dbReference type="EMBL" id="CAJOBJ010004337">
    <property type="protein sequence ID" value="CAF3997061.1"/>
    <property type="molecule type" value="Genomic_DNA"/>
</dbReference>
<feature type="region of interest" description="Disordered" evidence="2">
    <location>
        <begin position="746"/>
        <end position="774"/>
    </location>
</feature>
<evidence type="ECO:0008006" key="9">
    <source>
        <dbReference type="Google" id="ProtNLM"/>
    </source>
</evidence>
<feature type="compositionally biased region" description="Polar residues" evidence="2">
    <location>
        <begin position="765"/>
        <end position="774"/>
    </location>
</feature>
<dbReference type="Proteomes" id="UP000663834">
    <property type="component" value="Unassembled WGS sequence"/>
</dbReference>
<dbReference type="PANTHER" id="PTHR32046:SF11">
    <property type="entry name" value="IMMUNE-ASSOCIATED NUCLEOTIDE-BINDING PROTEIN 10-LIKE"/>
    <property type="match status" value="1"/>
</dbReference>
<dbReference type="OrthoDB" id="8954335at2759"/>
<dbReference type="Proteomes" id="UP000663855">
    <property type="component" value="Unassembled WGS sequence"/>
</dbReference>
<dbReference type="EMBL" id="CAJOBH010001063">
    <property type="protein sequence ID" value="CAF3833570.1"/>
    <property type="molecule type" value="Genomic_DNA"/>
</dbReference>
<organism evidence="3 8">
    <name type="scientific">Rotaria magnacalcarata</name>
    <dbReference type="NCBI Taxonomy" id="392030"/>
    <lineage>
        <taxon>Eukaryota</taxon>
        <taxon>Metazoa</taxon>
        <taxon>Spiralia</taxon>
        <taxon>Gnathifera</taxon>
        <taxon>Rotifera</taxon>
        <taxon>Eurotatoria</taxon>
        <taxon>Bdelloidea</taxon>
        <taxon>Philodinida</taxon>
        <taxon>Philodinidae</taxon>
        <taxon>Rotaria</taxon>
    </lineage>
</organism>
<dbReference type="PANTHER" id="PTHR32046">
    <property type="entry name" value="G DOMAIN-CONTAINING PROTEIN"/>
    <property type="match status" value="1"/>
</dbReference>
<name>A0A815GC57_9BILA</name>
<keyword evidence="1" id="KW-0175">Coiled coil</keyword>
<feature type="compositionally biased region" description="Basic and acidic residues" evidence="2">
    <location>
        <begin position="746"/>
        <end position="764"/>
    </location>
</feature>
<dbReference type="Proteomes" id="UP000681720">
    <property type="component" value="Unassembled WGS sequence"/>
</dbReference>
<dbReference type="EMBL" id="CAJNOV010012901">
    <property type="protein sequence ID" value="CAF1501172.1"/>
    <property type="molecule type" value="Genomic_DNA"/>
</dbReference>
<evidence type="ECO:0000313" key="5">
    <source>
        <dbReference type="EMBL" id="CAF1920516.1"/>
    </source>
</evidence>
<evidence type="ECO:0000313" key="3">
    <source>
        <dbReference type="EMBL" id="CAF1336682.1"/>
    </source>
</evidence>
<accession>A0A815GC57</accession>
<dbReference type="Gene3D" id="3.40.50.300">
    <property type="entry name" value="P-loop containing nucleotide triphosphate hydrolases"/>
    <property type="match status" value="1"/>
</dbReference>
<evidence type="ECO:0000313" key="4">
    <source>
        <dbReference type="EMBL" id="CAF1501172.1"/>
    </source>
</evidence>
<feature type="coiled-coil region" evidence="1">
    <location>
        <begin position="180"/>
        <end position="207"/>
    </location>
</feature>
<evidence type="ECO:0000256" key="2">
    <source>
        <dbReference type="SAM" id="MobiDB-lite"/>
    </source>
</evidence>
<dbReference type="Proteomes" id="UP000663824">
    <property type="component" value="Unassembled WGS sequence"/>
</dbReference>
<evidence type="ECO:0000256" key="1">
    <source>
        <dbReference type="SAM" id="Coils"/>
    </source>
</evidence>